<dbReference type="AlphaFoldDB" id="A0A1J5T6Y2"/>
<dbReference type="PANTHER" id="PTHR43003:SF5">
    <property type="entry name" value="DNA-3-METHYLADENINE GLYCOSYLASE"/>
    <property type="match status" value="1"/>
</dbReference>
<dbReference type="Gene3D" id="1.10.1670.40">
    <property type="match status" value="1"/>
</dbReference>
<gene>
    <name evidence="5" type="ORF">BEU03_02505</name>
</gene>
<name>A0A1J5T6Y2_9ARCH</name>
<comment type="similarity">
    <text evidence="1">Belongs to the alkylbase DNA glycosidase AlkA family.</text>
</comment>
<dbReference type="SUPFAM" id="SSF48150">
    <property type="entry name" value="DNA-glycosylase"/>
    <property type="match status" value="1"/>
</dbReference>
<evidence type="ECO:0000313" key="5">
    <source>
        <dbReference type="EMBL" id="OIR12000.1"/>
    </source>
</evidence>
<keyword evidence="3" id="KW-0234">DNA repair</keyword>
<dbReference type="InterPro" id="IPR011257">
    <property type="entry name" value="DNA_glycosylase"/>
</dbReference>
<evidence type="ECO:0000256" key="2">
    <source>
        <dbReference type="ARBA" id="ARBA00022763"/>
    </source>
</evidence>
<reference evidence="5 6" key="1">
    <citation type="submission" date="2016-08" db="EMBL/GenBank/DDBJ databases">
        <title>New Insights into Marine Group III Euryarchaeota, from dark to light.</title>
        <authorList>
            <person name="Haro-Moreno J.M."/>
            <person name="Rodriguez-Valera F."/>
            <person name="Lopez-Garcia P."/>
            <person name="Moreira D."/>
            <person name="Martin-Cuadrado A.B."/>
        </authorList>
    </citation>
    <scope>NUCLEOTIDE SEQUENCE [LARGE SCALE GENOMIC DNA]</scope>
    <source>
        <strain evidence="5">CG-Epi6</strain>
    </source>
</reference>
<keyword evidence="2" id="KW-0227">DNA damage</keyword>
<evidence type="ECO:0000259" key="4">
    <source>
        <dbReference type="SMART" id="SM00478"/>
    </source>
</evidence>
<dbReference type="Pfam" id="PF00730">
    <property type="entry name" value="HhH-GPD"/>
    <property type="match status" value="1"/>
</dbReference>
<evidence type="ECO:0000256" key="1">
    <source>
        <dbReference type="ARBA" id="ARBA00010817"/>
    </source>
</evidence>
<feature type="domain" description="HhH-GPD" evidence="4">
    <location>
        <begin position="48"/>
        <end position="197"/>
    </location>
</feature>
<dbReference type="EMBL" id="MIYV01000016">
    <property type="protein sequence ID" value="OIR12000.1"/>
    <property type="molecule type" value="Genomic_DNA"/>
</dbReference>
<dbReference type="GO" id="GO:0043916">
    <property type="term" value="F:DNA-7-methylguanine glycosylase activity"/>
    <property type="evidence" value="ECO:0007669"/>
    <property type="project" value="TreeGrafter"/>
</dbReference>
<proteinExistence type="inferred from homology"/>
<dbReference type="InterPro" id="IPR003265">
    <property type="entry name" value="HhH-GPD_domain"/>
</dbReference>
<sequence length="203" mass="23686">MTMLVHWDKAIEQLNKKDKIISKIISQYPNERMVMKNNSLHTLVRSIVGQQISVKAADAIWNRLEKACNYKVTEKNILKFDKSELREIGLSNTKADYIFNVVNADITKNDWEGMDDDEIISKLCEIKGIGPWTAEMFLIFRLGRENILPLGDIGLVNAINLHYNNKEKFSKSELIKFKEKWSPWCSIATWYMWRSLDPIPVEY</sequence>
<dbReference type="GO" id="GO:0032131">
    <property type="term" value="F:alkylated DNA binding"/>
    <property type="evidence" value="ECO:0007669"/>
    <property type="project" value="TreeGrafter"/>
</dbReference>
<dbReference type="InterPro" id="IPR051912">
    <property type="entry name" value="Alkylbase_DNA_Glycosylase/TA"/>
</dbReference>
<dbReference type="Gene3D" id="1.10.340.30">
    <property type="entry name" value="Hypothetical protein, domain 2"/>
    <property type="match status" value="1"/>
</dbReference>
<dbReference type="GO" id="GO:0006307">
    <property type="term" value="P:DNA alkylation repair"/>
    <property type="evidence" value="ECO:0007669"/>
    <property type="project" value="TreeGrafter"/>
</dbReference>
<organism evidence="5 6">
    <name type="scientific">Marine Group III euryarchaeote CG-Epi6</name>
    <dbReference type="NCBI Taxonomy" id="1889000"/>
    <lineage>
        <taxon>Archaea</taxon>
        <taxon>Methanobacteriati</taxon>
        <taxon>Thermoplasmatota</taxon>
        <taxon>Thermoplasmata</taxon>
        <taxon>Candidatus Thermoprofundales</taxon>
    </lineage>
</organism>
<dbReference type="GO" id="GO:0006285">
    <property type="term" value="P:base-excision repair, AP site formation"/>
    <property type="evidence" value="ECO:0007669"/>
    <property type="project" value="TreeGrafter"/>
</dbReference>
<protein>
    <recommendedName>
        <fullName evidence="4">HhH-GPD domain-containing protein</fullName>
    </recommendedName>
</protein>
<comment type="caution">
    <text evidence="5">The sequence shown here is derived from an EMBL/GenBank/DDBJ whole genome shotgun (WGS) entry which is preliminary data.</text>
</comment>
<dbReference type="SMART" id="SM00478">
    <property type="entry name" value="ENDO3c"/>
    <property type="match status" value="1"/>
</dbReference>
<dbReference type="CDD" id="cd00056">
    <property type="entry name" value="ENDO3c"/>
    <property type="match status" value="1"/>
</dbReference>
<evidence type="ECO:0000256" key="3">
    <source>
        <dbReference type="ARBA" id="ARBA00023204"/>
    </source>
</evidence>
<accession>A0A1J5T6Y2</accession>
<dbReference type="GO" id="GO:0008725">
    <property type="term" value="F:DNA-3-methyladenine glycosylase activity"/>
    <property type="evidence" value="ECO:0007669"/>
    <property type="project" value="TreeGrafter"/>
</dbReference>
<dbReference type="GO" id="GO:0005737">
    <property type="term" value="C:cytoplasm"/>
    <property type="evidence" value="ECO:0007669"/>
    <property type="project" value="TreeGrafter"/>
</dbReference>
<dbReference type="PANTHER" id="PTHR43003">
    <property type="entry name" value="DNA-3-METHYLADENINE GLYCOSYLASE"/>
    <property type="match status" value="1"/>
</dbReference>
<dbReference type="Proteomes" id="UP000183403">
    <property type="component" value="Unassembled WGS sequence"/>
</dbReference>
<dbReference type="GO" id="GO:0032993">
    <property type="term" value="C:protein-DNA complex"/>
    <property type="evidence" value="ECO:0007669"/>
    <property type="project" value="TreeGrafter"/>
</dbReference>
<dbReference type="FunFam" id="1.10.340.30:FF:000004">
    <property type="entry name" value="DNA-3-methyladenine glycosylase II"/>
    <property type="match status" value="1"/>
</dbReference>
<evidence type="ECO:0000313" key="6">
    <source>
        <dbReference type="Proteomes" id="UP000183403"/>
    </source>
</evidence>